<dbReference type="PROSITE" id="PS51643">
    <property type="entry name" value="HD_CAS3"/>
    <property type="match status" value="1"/>
</dbReference>
<dbReference type="GO" id="GO:0046872">
    <property type="term" value="F:metal ion binding"/>
    <property type="evidence" value="ECO:0007669"/>
    <property type="project" value="UniProtKB-KW"/>
</dbReference>
<evidence type="ECO:0000256" key="7">
    <source>
        <dbReference type="ARBA" id="ARBA00022806"/>
    </source>
</evidence>
<evidence type="ECO:0000256" key="4">
    <source>
        <dbReference type="ARBA" id="ARBA00022723"/>
    </source>
</evidence>
<dbReference type="Pfam" id="PF22590">
    <property type="entry name" value="Cas3-like_C_2"/>
    <property type="match status" value="1"/>
</dbReference>
<keyword evidence="3" id="KW-0540">Nuclease</keyword>
<dbReference type="CDD" id="cd17930">
    <property type="entry name" value="DEXHc_cas3"/>
    <property type="match status" value="1"/>
</dbReference>
<dbReference type="AlphaFoldDB" id="A0A1U9JTV5"/>
<keyword evidence="7" id="KW-0347">Helicase</keyword>
<evidence type="ECO:0000259" key="10">
    <source>
        <dbReference type="PROSITE" id="PS51192"/>
    </source>
</evidence>
<evidence type="ECO:0000256" key="3">
    <source>
        <dbReference type="ARBA" id="ARBA00022722"/>
    </source>
</evidence>
<dbReference type="NCBIfam" id="TIGR01587">
    <property type="entry name" value="cas3_core"/>
    <property type="match status" value="1"/>
</dbReference>
<dbReference type="SUPFAM" id="SSF52540">
    <property type="entry name" value="P-loop containing nucleoside triphosphate hydrolases"/>
    <property type="match status" value="1"/>
</dbReference>
<feature type="domain" description="HD Cas3-type" evidence="11">
    <location>
        <begin position="12"/>
        <end position="185"/>
    </location>
</feature>
<proteinExistence type="inferred from homology"/>
<dbReference type="InterPro" id="IPR006474">
    <property type="entry name" value="Helicase_Cas3_CRISPR-ass_core"/>
</dbReference>
<dbReference type="CDD" id="cd09641">
    <property type="entry name" value="Cas3''_I"/>
    <property type="match status" value="1"/>
</dbReference>
<dbReference type="KEGG" id="thd:BHV28_05900"/>
<dbReference type="GO" id="GO:0051607">
    <property type="term" value="P:defense response to virus"/>
    <property type="evidence" value="ECO:0007669"/>
    <property type="project" value="UniProtKB-KW"/>
</dbReference>
<keyword evidence="4" id="KW-0479">Metal-binding</keyword>
<protein>
    <submittedName>
        <fullName evidence="12">CRISPR-associated helicase Cas3</fullName>
    </submittedName>
</protein>
<comment type="similarity">
    <text evidence="1">In the N-terminal section; belongs to the CRISPR-associated nuclease Cas3-HD family.</text>
</comment>
<comment type="similarity">
    <text evidence="2">In the central section; belongs to the CRISPR-associated helicase Cas3 family.</text>
</comment>
<keyword evidence="9" id="KW-0051">Antiviral defense</keyword>
<name>A0A1U9JTV5_9HYPH</name>
<dbReference type="GO" id="GO:0005524">
    <property type="term" value="F:ATP binding"/>
    <property type="evidence" value="ECO:0007669"/>
    <property type="project" value="UniProtKB-KW"/>
</dbReference>
<dbReference type="NCBIfam" id="TIGR01596">
    <property type="entry name" value="cas3_HD"/>
    <property type="match status" value="1"/>
</dbReference>
<dbReference type="GO" id="GO:0003676">
    <property type="term" value="F:nucleic acid binding"/>
    <property type="evidence" value="ECO:0007669"/>
    <property type="project" value="InterPro"/>
</dbReference>
<evidence type="ECO:0000256" key="5">
    <source>
        <dbReference type="ARBA" id="ARBA00022741"/>
    </source>
</evidence>
<evidence type="ECO:0000313" key="12">
    <source>
        <dbReference type="EMBL" id="AQS41295.1"/>
    </source>
</evidence>
<dbReference type="InterPro" id="IPR054712">
    <property type="entry name" value="Cas3-like_dom"/>
</dbReference>
<dbReference type="GO" id="GO:0004386">
    <property type="term" value="F:helicase activity"/>
    <property type="evidence" value="ECO:0007669"/>
    <property type="project" value="UniProtKB-KW"/>
</dbReference>
<sequence length="760" mass="85274">MVFYAHTGNNSDKTDWQPLPVHLNGVSDIAMMAGEKIGLGELTRLAGLLHDLGKYDPVFQKRLEGEAIRVDHSTAGALILHDRAQQGVEKFIAKIVGFAILGHHAGLPDYIGNDSSFERRLARYAKQREENKVQLDSSWEEEIPVTFGALDMALLSRLKHSQYPGIDLSFIIRMVFSCLVDADRRDTEAFCKERDGLKMERDWPSLQSLLPDFLDQYNAHMAAFRGRPGRLNQLRSEILDSVREKVANPRGFFTLNVPTGGGKTLASLGFALDHAKAHGMERIIYSIPYTSIIDQTAAIFKDLLGEENVLEHHSSFEVLERDEGETNNREKLKAAMEDWGAPVVVTTNVQLFESLYAFKTSPARKLKNIANSIIVLDEAQTVPLHLLAPCMRALDSLVRLFNCTIVFCTATQPALDEAHMTGDRKNAALPLAGKELAPDPARLAQELRRTTLRFADEVMDNRALVAALAQTQRGLVIVNSRRHAFDLYKECQNAGLEGLMHLTTRQCAVHRRKNLQIIRERLKAGEPCRVIATSLVEAGVDLDFPLVWRAEAGLDQVLQAAGRCNREGLRDADESIVTVFKASEDYKPPAEIRQLAADLQKVQSEHQGNLQSPAAIEDYFKKTYWRKSEKGLDREGIVDSLRDKSGLAFPFRSVGTQFCMIENTMEPVVIPYDDEARDIVRKIGVETVPPGYLARKLQSYTVQVPPKFRQKLIENGHVQFHAPYLRGDQFAVLETESLYKDDVGLVWEDADYLGDDSWLV</sequence>
<dbReference type="Pfam" id="PF01966">
    <property type="entry name" value="HD"/>
    <property type="match status" value="1"/>
</dbReference>
<dbReference type="GO" id="GO:0004518">
    <property type="term" value="F:nuclease activity"/>
    <property type="evidence" value="ECO:0007669"/>
    <property type="project" value="UniProtKB-KW"/>
</dbReference>
<dbReference type="SMART" id="SM00487">
    <property type="entry name" value="DEXDc"/>
    <property type="match status" value="1"/>
</dbReference>
<keyword evidence="5" id="KW-0547">Nucleotide-binding</keyword>
<dbReference type="InterPro" id="IPR014001">
    <property type="entry name" value="Helicase_ATP-bd"/>
</dbReference>
<dbReference type="GO" id="GO:0016787">
    <property type="term" value="F:hydrolase activity"/>
    <property type="evidence" value="ECO:0007669"/>
    <property type="project" value="UniProtKB-KW"/>
</dbReference>
<keyword evidence="13" id="KW-1185">Reference proteome</keyword>
<dbReference type="InterPro" id="IPR027417">
    <property type="entry name" value="P-loop_NTPase"/>
</dbReference>
<keyword evidence="8" id="KW-0067">ATP-binding</keyword>
<evidence type="ECO:0000256" key="1">
    <source>
        <dbReference type="ARBA" id="ARBA00006847"/>
    </source>
</evidence>
<dbReference type="InterPro" id="IPR006674">
    <property type="entry name" value="HD_domain"/>
</dbReference>
<evidence type="ECO:0000256" key="2">
    <source>
        <dbReference type="ARBA" id="ARBA00009046"/>
    </source>
</evidence>
<evidence type="ECO:0000256" key="8">
    <source>
        <dbReference type="ARBA" id="ARBA00022840"/>
    </source>
</evidence>
<dbReference type="InterPro" id="IPR011545">
    <property type="entry name" value="DEAD/DEAH_box_helicase_dom"/>
</dbReference>
<dbReference type="PROSITE" id="PS51192">
    <property type="entry name" value="HELICASE_ATP_BIND_1"/>
    <property type="match status" value="1"/>
</dbReference>
<gene>
    <name evidence="12" type="primary">cas3</name>
    <name evidence="12" type="ORF">BHV28_05900</name>
</gene>
<dbReference type="SUPFAM" id="SSF109604">
    <property type="entry name" value="HD-domain/PDEase-like"/>
    <property type="match status" value="1"/>
</dbReference>
<reference evidence="12 13" key="2">
    <citation type="journal article" date="2016" name="Sci. Rep.">
        <title>The genome of Rhizobiales bacteria in predatory ants reveals urease gene functions but no genes for nitrogen fixation.</title>
        <authorList>
            <person name="Neuvonen M.M."/>
            <person name="Tamarit D."/>
            <person name="Naslund K."/>
            <person name="Liebig J."/>
            <person name="Feldhaar H."/>
            <person name="Moran N.A."/>
            <person name="Guy L."/>
            <person name="Andersson S.G."/>
        </authorList>
    </citation>
    <scope>NUCLEOTIDE SEQUENCE [LARGE SCALE GENOMIC DNA]</scope>
    <source>
        <strain evidence="12 13">Hsal</strain>
    </source>
</reference>
<evidence type="ECO:0000259" key="11">
    <source>
        <dbReference type="PROSITE" id="PS51643"/>
    </source>
</evidence>
<evidence type="ECO:0000313" key="13">
    <source>
        <dbReference type="Proteomes" id="UP000188912"/>
    </source>
</evidence>
<evidence type="ECO:0000256" key="9">
    <source>
        <dbReference type="ARBA" id="ARBA00023118"/>
    </source>
</evidence>
<dbReference type="STRING" id="1902579.BHV28_05900"/>
<dbReference type="Proteomes" id="UP000188912">
    <property type="component" value="Chromosome"/>
</dbReference>
<accession>A0A1U9JTV5</accession>
<organism evidence="12 13">
    <name type="scientific">Candidatus Tokpelaia hoelldobleri</name>
    <dbReference type="NCBI Taxonomy" id="1902579"/>
    <lineage>
        <taxon>Bacteria</taxon>
        <taxon>Pseudomonadati</taxon>
        <taxon>Pseudomonadota</taxon>
        <taxon>Alphaproteobacteria</taxon>
        <taxon>Hyphomicrobiales</taxon>
        <taxon>Candidatus Tokpelaia</taxon>
    </lineage>
</organism>
<dbReference type="InterPro" id="IPR006483">
    <property type="entry name" value="CRISPR-assoc_Cas3_HD"/>
</dbReference>
<reference evidence="12 13" key="1">
    <citation type="journal article" date="2010" name="Science">
        <title>Genomic comparison of the ants Camponotus floridanus and Harpegnathos saltator.</title>
        <authorList>
            <person name="Bonasio R."/>
            <person name="Zhang G."/>
            <person name="Ye C."/>
            <person name="Mutti N.S."/>
            <person name="Fang X."/>
            <person name="Qin N."/>
            <person name="Donahue G."/>
            <person name="Yang P."/>
            <person name="Li Q."/>
            <person name="Li C."/>
            <person name="Zhang P."/>
            <person name="Huang Z."/>
            <person name="Berger S.L."/>
            <person name="Reinberg D."/>
            <person name="Wang J."/>
            <person name="Liebig J."/>
        </authorList>
    </citation>
    <scope>NUCLEOTIDE SEQUENCE [LARGE SCALE GENOMIC DNA]</scope>
    <source>
        <strain evidence="12 13">Hsal</strain>
    </source>
</reference>
<dbReference type="InterPro" id="IPR038257">
    <property type="entry name" value="CRISPR-assoc_Cas3_HD_sf"/>
</dbReference>
<feature type="domain" description="Helicase ATP-binding" evidence="10">
    <location>
        <begin position="244"/>
        <end position="430"/>
    </location>
</feature>
<evidence type="ECO:0000256" key="6">
    <source>
        <dbReference type="ARBA" id="ARBA00022801"/>
    </source>
</evidence>
<dbReference type="Gene3D" id="1.10.3210.30">
    <property type="match status" value="1"/>
</dbReference>
<dbReference type="Gene3D" id="3.40.50.300">
    <property type="entry name" value="P-loop containing nucleotide triphosphate hydrolases"/>
    <property type="match status" value="2"/>
</dbReference>
<dbReference type="Pfam" id="PF00270">
    <property type="entry name" value="DEAD"/>
    <property type="match status" value="1"/>
</dbReference>
<keyword evidence="6" id="KW-0378">Hydrolase</keyword>
<dbReference type="EMBL" id="CP017315">
    <property type="protein sequence ID" value="AQS41295.1"/>
    <property type="molecule type" value="Genomic_DNA"/>
</dbReference>